<sequence length="151" mass="16902">MLAMLLLVWLGLPLAQAGMFLVVGGLKFRFDATQRCYTVFYCTHGRSNKAEWEGLPDSSQIVCKGAFPFKNTALEDKVGSFMVREYSGTLSKVSRTSARKMKDSHSIQVTPAQVKALLETNPSELKQSTVRMYRLKLPRDTPALVPLPEFL</sequence>
<name>A0A8T1VQM8_9STRA</name>
<dbReference type="EMBL" id="JAGDFM010000204">
    <property type="protein sequence ID" value="KAG7382548.1"/>
    <property type="molecule type" value="Genomic_DNA"/>
</dbReference>
<keyword evidence="1" id="KW-0732">Signal</keyword>
<proteinExistence type="predicted"/>
<feature type="chain" id="PRO_5035730610" description="Secreted protein" evidence="1">
    <location>
        <begin position="18"/>
        <end position="151"/>
    </location>
</feature>
<protein>
    <recommendedName>
        <fullName evidence="4">Secreted protein</fullName>
    </recommendedName>
</protein>
<feature type="signal peptide" evidence="1">
    <location>
        <begin position="1"/>
        <end position="17"/>
    </location>
</feature>
<accession>A0A8T1VQM8</accession>
<comment type="caution">
    <text evidence="2">The sequence shown here is derived from an EMBL/GenBank/DDBJ whole genome shotgun (WGS) entry which is preliminary data.</text>
</comment>
<reference evidence="2" key="1">
    <citation type="submission" date="2021-02" db="EMBL/GenBank/DDBJ databases">
        <authorList>
            <person name="Palmer J.M."/>
        </authorList>
    </citation>
    <scope>NUCLEOTIDE SEQUENCE</scope>
    <source>
        <strain evidence="2">SCRP734</strain>
    </source>
</reference>
<evidence type="ECO:0000256" key="1">
    <source>
        <dbReference type="SAM" id="SignalP"/>
    </source>
</evidence>
<evidence type="ECO:0008006" key="4">
    <source>
        <dbReference type="Google" id="ProtNLM"/>
    </source>
</evidence>
<keyword evidence="3" id="KW-1185">Reference proteome</keyword>
<evidence type="ECO:0000313" key="3">
    <source>
        <dbReference type="Proteomes" id="UP000694044"/>
    </source>
</evidence>
<gene>
    <name evidence="2" type="ORF">PHYPSEUDO_004747</name>
</gene>
<evidence type="ECO:0000313" key="2">
    <source>
        <dbReference type="EMBL" id="KAG7382548.1"/>
    </source>
</evidence>
<dbReference type="OrthoDB" id="88543at2759"/>
<dbReference type="AlphaFoldDB" id="A0A8T1VQM8"/>
<organism evidence="2 3">
    <name type="scientific">Phytophthora pseudosyringae</name>
    <dbReference type="NCBI Taxonomy" id="221518"/>
    <lineage>
        <taxon>Eukaryota</taxon>
        <taxon>Sar</taxon>
        <taxon>Stramenopiles</taxon>
        <taxon>Oomycota</taxon>
        <taxon>Peronosporomycetes</taxon>
        <taxon>Peronosporales</taxon>
        <taxon>Peronosporaceae</taxon>
        <taxon>Phytophthora</taxon>
    </lineage>
</organism>
<dbReference type="Proteomes" id="UP000694044">
    <property type="component" value="Unassembled WGS sequence"/>
</dbReference>